<dbReference type="EC" id="2.7.7.6" evidence="2 11"/>
<dbReference type="GO" id="GO:0000428">
    <property type="term" value="C:DNA-directed RNA polymerase complex"/>
    <property type="evidence" value="ECO:0007669"/>
    <property type="project" value="UniProtKB-KW"/>
</dbReference>
<dbReference type="InterPro" id="IPR036161">
    <property type="entry name" value="RPB6/omega-like_sf"/>
</dbReference>
<gene>
    <name evidence="11" type="primary">rpoZ</name>
    <name evidence="12" type="ORF">A9404_09185</name>
</gene>
<evidence type="ECO:0000256" key="6">
    <source>
        <dbReference type="ARBA" id="ARBA00022695"/>
    </source>
</evidence>
<keyword evidence="7 11" id="KW-0804">Transcription</keyword>
<keyword evidence="4 11" id="KW-0240">DNA-directed RNA polymerase</keyword>
<keyword evidence="6 11" id="KW-0548">Nucleotidyltransferase</keyword>
<evidence type="ECO:0000256" key="1">
    <source>
        <dbReference type="ARBA" id="ARBA00006711"/>
    </source>
</evidence>
<dbReference type="Pfam" id="PF01192">
    <property type="entry name" value="RNA_pol_Rpb6"/>
    <property type="match status" value="1"/>
</dbReference>
<sequence length="107" mass="11771">MARVTVEDCLAKVPNRFELVLMAARRARQIEQGAEPLVPMGKEKPVVIALREIGEGKIDEAQINEIQANMVVLRSQISEAEIRAELAQFADESEGAVRRTPVSSDEG</sequence>
<comment type="subunit">
    <text evidence="11">The RNAP catalytic core consists of 2 alpha, 1 beta, 1 beta' and 1 omega subunit. When a sigma factor is associated with the core the holoenzyme is formed, which can initiate transcription.</text>
</comment>
<dbReference type="STRING" id="1860122.A9404_09185"/>
<dbReference type="PANTHER" id="PTHR34476:SF1">
    <property type="entry name" value="DNA-DIRECTED RNA POLYMERASE SUBUNIT OMEGA"/>
    <property type="match status" value="1"/>
</dbReference>
<evidence type="ECO:0000313" key="12">
    <source>
        <dbReference type="EMBL" id="ANJ67537.1"/>
    </source>
</evidence>
<evidence type="ECO:0000256" key="7">
    <source>
        <dbReference type="ARBA" id="ARBA00023163"/>
    </source>
</evidence>
<evidence type="ECO:0000256" key="11">
    <source>
        <dbReference type="HAMAP-Rule" id="MF_00366"/>
    </source>
</evidence>
<proteinExistence type="inferred from homology"/>
<dbReference type="InterPro" id="IPR006110">
    <property type="entry name" value="Pol_omega/Rpo6/RPB6"/>
</dbReference>
<dbReference type="NCBIfam" id="TIGR00690">
    <property type="entry name" value="rpoZ"/>
    <property type="match status" value="1"/>
</dbReference>
<evidence type="ECO:0000256" key="8">
    <source>
        <dbReference type="ARBA" id="ARBA00029924"/>
    </source>
</evidence>
<dbReference type="AlphaFoldDB" id="A0A191ZI58"/>
<evidence type="ECO:0000256" key="9">
    <source>
        <dbReference type="ARBA" id="ARBA00030998"/>
    </source>
</evidence>
<reference evidence="12 13" key="1">
    <citation type="submission" date="2016-06" db="EMBL/GenBank/DDBJ databases">
        <title>Insight into the functional genes involving in sulfur oxidation in Pearl River water.</title>
        <authorList>
            <person name="Luo J."/>
            <person name="Tan X."/>
            <person name="Lin W."/>
        </authorList>
    </citation>
    <scope>NUCLEOTIDE SEQUENCE [LARGE SCALE GENOMIC DNA]</scope>
    <source>
        <strain evidence="12 13">LS2</strain>
    </source>
</reference>
<keyword evidence="13" id="KW-1185">Reference proteome</keyword>
<dbReference type="SUPFAM" id="SSF63562">
    <property type="entry name" value="RPB6/omega subunit-like"/>
    <property type="match status" value="1"/>
</dbReference>
<dbReference type="OrthoDB" id="9796300at2"/>
<dbReference type="InterPro" id="IPR003716">
    <property type="entry name" value="DNA-dir_RNA_pol_omega"/>
</dbReference>
<evidence type="ECO:0000256" key="2">
    <source>
        <dbReference type="ARBA" id="ARBA00012418"/>
    </source>
</evidence>
<organism evidence="12 13">
    <name type="scientific">Halothiobacillus diazotrophicus</name>
    <dbReference type="NCBI Taxonomy" id="1860122"/>
    <lineage>
        <taxon>Bacteria</taxon>
        <taxon>Pseudomonadati</taxon>
        <taxon>Pseudomonadota</taxon>
        <taxon>Gammaproteobacteria</taxon>
        <taxon>Chromatiales</taxon>
        <taxon>Halothiobacillaceae</taxon>
        <taxon>Halothiobacillus</taxon>
    </lineage>
</organism>
<dbReference type="Proteomes" id="UP000078596">
    <property type="component" value="Chromosome"/>
</dbReference>
<comment type="catalytic activity">
    <reaction evidence="10 11">
        <text>RNA(n) + a ribonucleoside 5'-triphosphate = RNA(n+1) + diphosphate</text>
        <dbReference type="Rhea" id="RHEA:21248"/>
        <dbReference type="Rhea" id="RHEA-COMP:14527"/>
        <dbReference type="Rhea" id="RHEA-COMP:17342"/>
        <dbReference type="ChEBI" id="CHEBI:33019"/>
        <dbReference type="ChEBI" id="CHEBI:61557"/>
        <dbReference type="ChEBI" id="CHEBI:140395"/>
        <dbReference type="EC" id="2.7.7.6"/>
    </reaction>
</comment>
<dbReference type="RefSeq" id="WP_066100592.1">
    <property type="nucleotide sequence ID" value="NZ_CP016027.1"/>
</dbReference>
<dbReference type="SMART" id="SM01409">
    <property type="entry name" value="RNA_pol_Rpb6"/>
    <property type="match status" value="1"/>
</dbReference>
<accession>A0A191ZI58</accession>
<dbReference type="GO" id="GO:0006351">
    <property type="term" value="P:DNA-templated transcription"/>
    <property type="evidence" value="ECO:0007669"/>
    <property type="project" value="UniProtKB-UniRule"/>
</dbReference>
<evidence type="ECO:0000256" key="10">
    <source>
        <dbReference type="ARBA" id="ARBA00048552"/>
    </source>
</evidence>
<dbReference type="PANTHER" id="PTHR34476">
    <property type="entry name" value="DNA-DIRECTED RNA POLYMERASE SUBUNIT OMEGA"/>
    <property type="match status" value="1"/>
</dbReference>
<protein>
    <recommendedName>
        <fullName evidence="3 11">DNA-directed RNA polymerase subunit omega</fullName>
        <shortName evidence="11">RNAP omega subunit</shortName>
        <ecNumber evidence="2 11">2.7.7.6</ecNumber>
    </recommendedName>
    <alternativeName>
        <fullName evidence="9 11">RNA polymerase omega subunit</fullName>
    </alternativeName>
    <alternativeName>
        <fullName evidence="8 11">Transcriptase subunit omega</fullName>
    </alternativeName>
</protein>
<dbReference type="GO" id="GO:0003677">
    <property type="term" value="F:DNA binding"/>
    <property type="evidence" value="ECO:0007669"/>
    <property type="project" value="UniProtKB-UniRule"/>
</dbReference>
<name>A0A191ZI58_9GAMM</name>
<comment type="function">
    <text evidence="11">Promotes RNA polymerase assembly. Latches the N- and C-terminal regions of the beta' subunit thereby facilitating its interaction with the beta and alpha subunits.</text>
</comment>
<evidence type="ECO:0000313" key="13">
    <source>
        <dbReference type="Proteomes" id="UP000078596"/>
    </source>
</evidence>
<dbReference type="EMBL" id="CP016027">
    <property type="protein sequence ID" value="ANJ67537.1"/>
    <property type="molecule type" value="Genomic_DNA"/>
</dbReference>
<dbReference type="Gene3D" id="3.90.940.10">
    <property type="match status" value="1"/>
</dbReference>
<dbReference type="KEGG" id="haz:A9404_09185"/>
<comment type="similarity">
    <text evidence="1 11">Belongs to the RNA polymerase subunit omega family.</text>
</comment>
<dbReference type="GO" id="GO:0003899">
    <property type="term" value="F:DNA-directed RNA polymerase activity"/>
    <property type="evidence" value="ECO:0007669"/>
    <property type="project" value="UniProtKB-UniRule"/>
</dbReference>
<dbReference type="HAMAP" id="MF_00366">
    <property type="entry name" value="RNApol_bact_RpoZ"/>
    <property type="match status" value="1"/>
</dbReference>
<evidence type="ECO:0000256" key="3">
    <source>
        <dbReference type="ARBA" id="ARBA00013725"/>
    </source>
</evidence>
<evidence type="ECO:0000256" key="4">
    <source>
        <dbReference type="ARBA" id="ARBA00022478"/>
    </source>
</evidence>
<keyword evidence="5 11" id="KW-0808">Transferase</keyword>
<evidence type="ECO:0000256" key="5">
    <source>
        <dbReference type="ARBA" id="ARBA00022679"/>
    </source>
</evidence>